<keyword evidence="3" id="KW-1185">Reference proteome</keyword>
<dbReference type="InterPro" id="IPR053714">
    <property type="entry name" value="Iso_Racemase_Enz_sf"/>
</dbReference>
<protein>
    <submittedName>
        <fullName evidence="2">Asp/Glu/hydantoin racemase</fullName>
    </submittedName>
</protein>
<dbReference type="InterPro" id="IPR015942">
    <property type="entry name" value="Asp/Glu/hydantoin_racemase"/>
</dbReference>
<comment type="similarity">
    <text evidence="1">Belongs to the HyuE racemase family.</text>
</comment>
<name>A0ABQ1KZH1_9RHOB</name>
<reference evidence="3" key="1">
    <citation type="journal article" date="2019" name="Int. J. Syst. Evol. Microbiol.">
        <title>The Global Catalogue of Microorganisms (GCM) 10K type strain sequencing project: providing services to taxonomists for standard genome sequencing and annotation.</title>
        <authorList>
            <consortium name="The Broad Institute Genomics Platform"/>
            <consortium name="The Broad Institute Genome Sequencing Center for Infectious Disease"/>
            <person name="Wu L."/>
            <person name="Ma J."/>
        </authorList>
    </citation>
    <scope>NUCLEOTIDE SEQUENCE [LARGE SCALE GENOMIC DNA]</scope>
    <source>
        <strain evidence="3">CGMCC 1.12478</strain>
    </source>
</reference>
<evidence type="ECO:0000256" key="1">
    <source>
        <dbReference type="ARBA" id="ARBA00038414"/>
    </source>
</evidence>
<comment type="caution">
    <text evidence="2">The sequence shown here is derived from an EMBL/GenBank/DDBJ whole genome shotgun (WGS) entry which is preliminary data.</text>
</comment>
<proteinExistence type="inferred from homology"/>
<accession>A0ABQ1KZH1</accession>
<evidence type="ECO:0000313" key="3">
    <source>
        <dbReference type="Proteomes" id="UP000645462"/>
    </source>
</evidence>
<dbReference type="InterPro" id="IPR052186">
    <property type="entry name" value="Hydantoin_racemase-like"/>
</dbReference>
<organism evidence="2 3">
    <name type="scientific">Marivita lacus</name>
    <dbReference type="NCBI Taxonomy" id="1323742"/>
    <lineage>
        <taxon>Bacteria</taxon>
        <taxon>Pseudomonadati</taxon>
        <taxon>Pseudomonadota</taxon>
        <taxon>Alphaproteobacteria</taxon>
        <taxon>Rhodobacterales</taxon>
        <taxon>Roseobacteraceae</taxon>
        <taxon>Marivita</taxon>
    </lineage>
</organism>
<gene>
    <name evidence="2" type="ORF">GCM10011363_35730</name>
</gene>
<dbReference type="Pfam" id="PF01177">
    <property type="entry name" value="Asp_Glu_race"/>
    <property type="match status" value="1"/>
</dbReference>
<dbReference type="PANTHER" id="PTHR28047:SF5">
    <property type="entry name" value="PROTEIN DCG1"/>
    <property type="match status" value="1"/>
</dbReference>
<dbReference type="PANTHER" id="PTHR28047">
    <property type="entry name" value="PROTEIN DCG1"/>
    <property type="match status" value="1"/>
</dbReference>
<dbReference type="Proteomes" id="UP000645462">
    <property type="component" value="Unassembled WGS sequence"/>
</dbReference>
<evidence type="ECO:0000313" key="2">
    <source>
        <dbReference type="EMBL" id="GGC16187.1"/>
    </source>
</evidence>
<dbReference type="Gene3D" id="3.40.50.12500">
    <property type="match status" value="1"/>
</dbReference>
<dbReference type="EMBL" id="BMFC01000011">
    <property type="protein sequence ID" value="GGC16187.1"/>
    <property type="molecule type" value="Genomic_DNA"/>
</dbReference>
<sequence>MTKPRTRILVVNPNMSDAVTSTYVRAATDSAPDGVDLVGVTGTFGAKIVTIEAENVVAAYSALELVAKHVSGFDAVILAISFDSGLRALQSLLPVPVVGITEATLQAASQGGRRIGIIFFGEASRELYEGVIAGYGITPIGCLAIDFTSVEDYLTPDAKDDAVTDAIATLKAAGAEAIAICGTAIVGMAARLQLASDVPLYDGLCAVEKCLADVGQDTISERRCRSPVGPSQNLSPELSNLIAGTLTSQR</sequence>